<dbReference type="EMBL" id="KB454498">
    <property type="protein sequence ID" value="EME30583.1"/>
    <property type="molecule type" value="Genomic_DNA"/>
</dbReference>
<dbReference type="RefSeq" id="XP_005707103.1">
    <property type="nucleotide sequence ID" value="XM_005707046.1"/>
</dbReference>
<organism evidence="5 6">
    <name type="scientific">Galdieria sulphuraria</name>
    <name type="common">Red alga</name>
    <dbReference type="NCBI Taxonomy" id="130081"/>
    <lineage>
        <taxon>Eukaryota</taxon>
        <taxon>Rhodophyta</taxon>
        <taxon>Bangiophyceae</taxon>
        <taxon>Galdieriales</taxon>
        <taxon>Galdieriaceae</taxon>
        <taxon>Galdieria</taxon>
    </lineage>
</organism>
<dbReference type="InterPro" id="IPR016024">
    <property type="entry name" value="ARM-type_fold"/>
</dbReference>
<keyword evidence="6" id="KW-1185">Reference proteome</keyword>
<evidence type="ECO:0000313" key="6">
    <source>
        <dbReference type="Proteomes" id="UP000030680"/>
    </source>
</evidence>
<evidence type="ECO:0000256" key="3">
    <source>
        <dbReference type="ARBA" id="ARBA00022801"/>
    </source>
</evidence>
<accession>M2Y3N1</accession>
<dbReference type="InterPro" id="IPR042266">
    <property type="entry name" value="PPPDE_sf"/>
</dbReference>
<dbReference type="SMART" id="SM01179">
    <property type="entry name" value="DUF862"/>
    <property type="match status" value="1"/>
</dbReference>
<dbReference type="GO" id="GO:0006508">
    <property type="term" value="P:proteolysis"/>
    <property type="evidence" value="ECO:0007669"/>
    <property type="project" value="UniProtKB-KW"/>
</dbReference>
<dbReference type="eggNOG" id="KOG0324">
    <property type="taxonomic scope" value="Eukaryota"/>
</dbReference>
<dbReference type="GO" id="GO:0070646">
    <property type="term" value="P:protein modification by small protein removal"/>
    <property type="evidence" value="ECO:0007669"/>
    <property type="project" value="TreeGrafter"/>
</dbReference>
<dbReference type="PANTHER" id="PTHR12378">
    <property type="entry name" value="DESUMOYLATING ISOPEPTIDASE"/>
    <property type="match status" value="1"/>
</dbReference>
<dbReference type="SUPFAM" id="SSF48371">
    <property type="entry name" value="ARM repeat"/>
    <property type="match status" value="1"/>
</dbReference>
<dbReference type="PROSITE" id="PS51858">
    <property type="entry name" value="PPPDE"/>
    <property type="match status" value="1"/>
</dbReference>
<dbReference type="AlphaFoldDB" id="M2Y3N1"/>
<gene>
    <name evidence="5" type="ORF">Gasu_20450</name>
</gene>
<dbReference type="OrthoDB" id="21221at2759"/>
<dbReference type="Gene3D" id="1.25.10.10">
    <property type="entry name" value="Leucine-rich Repeat Variant"/>
    <property type="match status" value="1"/>
</dbReference>
<dbReference type="Gene3D" id="3.90.1720.30">
    <property type="entry name" value="PPPDE domains"/>
    <property type="match status" value="1"/>
</dbReference>
<name>M2Y3N1_GALSU</name>
<sequence>MLQLVSLHVYDLSQGLARQWSTWILGTQLEGIWHTGIVVYSKEFFYGGGICVERPGQTPYFASSFNSSWDTFWTTATTSYSRSSATVSSELWKFFCPTLVRDSNDSISFQRIPGNGSPDHTEAFSGWKSLEECLSAEYQNPFLFEQFDEQKVVGKLYELNPMVRNLSKQGILELSLNGDSSTLFPLLDKLRFDILQDRNLAIEISQNYLSSILQKHCSSASPWSTTLMSLRLLTNMFRYDDIITEFLVQTSHQDIVVKSLCCSFVHPKPSVAETGCAALSNFCRWLYHSKTELSEEILFQLGHDFFSFITRDASCNYGSQQRTHILLSIAALCMYN</sequence>
<keyword evidence="3" id="KW-0378">Hydrolase</keyword>
<evidence type="ECO:0000313" key="5">
    <source>
        <dbReference type="EMBL" id="EME30583.1"/>
    </source>
</evidence>
<dbReference type="KEGG" id="gsl:Gasu_20450"/>
<dbReference type="PANTHER" id="PTHR12378:SF7">
    <property type="entry name" value="DESUMOYLATING ISOPEPTIDASE 1"/>
    <property type="match status" value="1"/>
</dbReference>
<dbReference type="Pfam" id="PF05903">
    <property type="entry name" value="Peptidase_C97"/>
    <property type="match status" value="1"/>
</dbReference>
<dbReference type="STRING" id="130081.M2Y3N1"/>
<feature type="domain" description="PPPDE" evidence="4">
    <location>
        <begin position="3"/>
        <end position="121"/>
    </location>
</feature>
<reference evidence="6" key="1">
    <citation type="journal article" date="2013" name="Science">
        <title>Gene transfer from bacteria and archaea facilitated evolution of an extremophilic eukaryote.</title>
        <authorList>
            <person name="Schonknecht G."/>
            <person name="Chen W.H."/>
            <person name="Ternes C.M."/>
            <person name="Barbier G.G."/>
            <person name="Shrestha R.P."/>
            <person name="Stanke M."/>
            <person name="Brautigam A."/>
            <person name="Baker B.J."/>
            <person name="Banfield J.F."/>
            <person name="Garavito R.M."/>
            <person name="Carr K."/>
            <person name="Wilkerson C."/>
            <person name="Rensing S.A."/>
            <person name="Gagneul D."/>
            <person name="Dickenson N.E."/>
            <person name="Oesterhelt C."/>
            <person name="Lercher M.J."/>
            <person name="Weber A.P."/>
        </authorList>
    </citation>
    <scope>NUCLEOTIDE SEQUENCE [LARGE SCALE GENOMIC DNA]</scope>
    <source>
        <strain evidence="6">074W</strain>
    </source>
</reference>
<dbReference type="Gramene" id="EME30583">
    <property type="protein sequence ID" value="EME30583"/>
    <property type="gene ID" value="Gasu_20450"/>
</dbReference>
<dbReference type="InterPro" id="IPR011989">
    <property type="entry name" value="ARM-like"/>
</dbReference>
<dbReference type="GO" id="GO:0008233">
    <property type="term" value="F:peptidase activity"/>
    <property type="evidence" value="ECO:0007669"/>
    <property type="project" value="UniProtKB-KW"/>
</dbReference>
<dbReference type="Proteomes" id="UP000030680">
    <property type="component" value="Unassembled WGS sequence"/>
</dbReference>
<dbReference type="InterPro" id="IPR008580">
    <property type="entry name" value="PPPDE_dom"/>
</dbReference>
<dbReference type="GeneID" id="17089303"/>
<evidence type="ECO:0000256" key="1">
    <source>
        <dbReference type="ARBA" id="ARBA00008140"/>
    </source>
</evidence>
<proteinExistence type="inferred from homology"/>
<protein>
    <recommendedName>
        <fullName evidence="4">PPPDE domain-containing protein</fullName>
    </recommendedName>
</protein>
<comment type="similarity">
    <text evidence="1">Belongs to the DeSI family.</text>
</comment>
<evidence type="ECO:0000259" key="4">
    <source>
        <dbReference type="PROSITE" id="PS51858"/>
    </source>
</evidence>
<keyword evidence="2" id="KW-0645">Protease</keyword>
<evidence type="ECO:0000256" key="2">
    <source>
        <dbReference type="ARBA" id="ARBA00022670"/>
    </source>
</evidence>